<dbReference type="Pfam" id="PF08127">
    <property type="entry name" value="Propeptide_C1"/>
    <property type="match status" value="1"/>
</dbReference>
<name>A0AAV1AYQ2_VICFA</name>
<accession>A0AAV1AYQ2</accession>
<keyword evidence="2 6" id="KW-0732">Signal</keyword>
<feature type="domain" description="Peptidase C1A propeptide" evidence="7">
    <location>
        <begin position="40"/>
        <end position="82"/>
    </location>
</feature>
<dbReference type="SUPFAM" id="SSF54001">
    <property type="entry name" value="Cysteine proteinases"/>
    <property type="match status" value="1"/>
</dbReference>
<evidence type="ECO:0000256" key="1">
    <source>
        <dbReference type="ARBA" id="ARBA00022670"/>
    </source>
</evidence>
<evidence type="ECO:0000313" key="9">
    <source>
        <dbReference type="Proteomes" id="UP001157006"/>
    </source>
</evidence>
<dbReference type="GO" id="GO:0004197">
    <property type="term" value="F:cysteine-type endopeptidase activity"/>
    <property type="evidence" value="ECO:0007669"/>
    <property type="project" value="InterPro"/>
</dbReference>
<feature type="signal peptide" evidence="6">
    <location>
        <begin position="1"/>
        <end position="25"/>
    </location>
</feature>
<proteinExistence type="predicted"/>
<reference evidence="8 9" key="1">
    <citation type="submission" date="2023-01" db="EMBL/GenBank/DDBJ databases">
        <authorList>
            <person name="Kreplak J."/>
        </authorList>
    </citation>
    <scope>NUCLEOTIDE SEQUENCE [LARGE SCALE GENOMIC DNA]</scope>
</reference>
<evidence type="ECO:0000256" key="6">
    <source>
        <dbReference type="SAM" id="SignalP"/>
    </source>
</evidence>
<sequence length="165" mass="18084">MAPTILPLATLFLAFSASFLRIGEAETDQLTALKLNSHILQESIAREVNEHPGAGWKAAINPRFSNSTVGQFKRLLGVKQTPKNLLNSIPVVTHPKSSNLPKEFDARTAWPQCSTIGRILGNPIASSPYFLKYNEIMHFAIGADSSFCLLIITLIAEPISSLKIR</sequence>
<dbReference type="EMBL" id="OX451740">
    <property type="protein sequence ID" value="CAI8615292.1"/>
    <property type="molecule type" value="Genomic_DNA"/>
</dbReference>
<dbReference type="GO" id="GO:0006508">
    <property type="term" value="P:proteolysis"/>
    <property type="evidence" value="ECO:0007669"/>
    <property type="project" value="UniProtKB-KW"/>
</dbReference>
<dbReference type="InterPro" id="IPR012599">
    <property type="entry name" value="Propeptide_C1A"/>
</dbReference>
<evidence type="ECO:0000256" key="5">
    <source>
        <dbReference type="ARBA" id="ARBA00023157"/>
    </source>
</evidence>
<keyword evidence="3" id="KW-0378">Hydrolase</keyword>
<keyword evidence="4" id="KW-0788">Thiol protease</keyword>
<organism evidence="8 9">
    <name type="scientific">Vicia faba</name>
    <name type="common">Broad bean</name>
    <name type="synonym">Faba vulgaris</name>
    <dbReference type="NCBI Taxonomy" id="3906"/>
    <lineage>
        <taxon>Eukaryota</taxon>
        <taxon>Viridiplantae</taxon>
        <taxon>Streptophyta</taxon>
        <taxon>Embryophyta</taxon>
        <taxon>Tracheophyta</taxon>
        <taxon>Spermatophyta</taxon>
        <taxon>Magnoliopsida</taxon>
        <taxon>eudicotyledons</taxon>
        <taxon>Gunneridae</taxon>
        <taxon>Pentapetalae</taxon>
        <taxon>rosids</taxon>
        <taxon>fabids</taxon>
        <taxon>Fabales</taxon>
        <taxon>Fabaceae</taxon>
        <taxon>Papilionoideae</taxon>
        <taxon>50 kb inversion clade</taxon>
        <taxon>NPAAA clade</taxon>
        <taxon>Hologalegina</taxon>
        <taxon>IRL clade</taxon>
        <taxon>Fabeae</taxon>
        <taxon>Vicia</taxon>
    </lineage>
</organism>
<keyword evidence="5" id="KW-1015">Disulfide bond</keyword>
<keyword evidence="9" id="KW-1185">Reference proteome</keyword>
<evidence type="ECO:0000256" key="3">
    <source>
        <dbReference type="ARBA" id="ARBA00022801"/>
    </source>
</evidence>
<dbReference type="Proteomes" id="UP001157006">
    <property type="component" value="Chromosome 5"/>
</dbReference>
<evidence type="ECO:0000256" key="2">
    <source>
        <dbReference type="ARBA" id="ARBA00022729"/>
    </source>
</evidence>
<feature type="chain" id="PRO_5043415555" description="Peptidase C1A propeptide domain-containing protein" evidence="6">
    <location>
        <begin position="26"/>
        <end position="165"/>
    </location>
</feature>
<evidence type="ECO:0000259" key="7">
    <source>
        <dbReference type="Pfam" id="PF08127"/>
    </source>
</evidence>
<evidence type="ECO:0000256" key="4">
    <source>
        <dbReference type="ARBA" id="ARBA00022807"/>
    </source>
</evidence>
<evidence type="ECO:0000313" key="8">
    <source>
        <dbReference type="EMBL" id="CAI8615292.1"/>
    </source>
</evidence>
<dbReference type="Gene3D" id="3.90.70.10">
    <property type="entry name" value="Cysteine proteinases"/>
    <property type="match status" value="1"/>
</dbReference>
<gene>
    <name evidence="8" type="ORF">VFH_V171720</name>
</gene>
<dbReference type="AlphaFoldDB" id="A0AAV1AYQ2"/>
<dbReference type="InterPro" id="IPR038765">
    <property type="entry name" value="Papain-like_cys_pep_sf"/>
</dbReference>
<protein>
    <recommendedName>
        <fullName evidence="7">Peptidase C1A propeptide domain-containing protein</fullName>
    </recommendedName>
</protein>
<keyword evidence="1" id="KW-0645">Protease</keyword>